<dbReference type="PANTHER" id="PTHR36844:SF1">
    <property type="entry name" value="PROTEASE PRSW"/>
    <property type="match status" value="1"/>
</dbReference>
<feature type="transmembrane region" description="Helical" evidence="1">
    <location>
        <begin position="185"/>
        <end position="204"/>
    </location>
</feature>
<evidence type="ECO:0000313" key="2">
    <source>
        <dbReference type="EMBL" id="KAA5539482.1"/>
    </source>
</evidence>
<reference evidence="2 3" key="1">
    <citation type="submission" date="2019-08" db="EMBL/GenBank/DDBJ databases">
        <authorList>
            <person name="Dhanesh K."/>
            <person name="Kumar G."/>
            <person name="Sasikala C."/>
            <person name="Venkata Ramana C."/>
        </authorList>
    </citation>
    <scope>NUCLEOTIDE SEQUENCE [LARGE SCALE GENOMIC DNA]</scope>
    <source>
        <strain evidence="2 3">JC645</strain>
    </source>
</reference>
<comment type="caution">
    <text evidence="2">The sequence shown here is derived from an EMBL/GenBank/DDBJ whole genome shotgun (WGS) entry which is preliminary data.</text>
</comment>
<dbReference type="GO" id="GO:0008237">
    <property type="term" value="F:metallopeptidase activity"/>
    <property type="evidence" value="ECO:0007669"/>
    <property type="project" value="UniProtKB-KW"/>
</dbReference>
<protein>
    <submittedName>
        <fullName evidence="2">PrsW family intramembrane metalloprotease</fullName>
    </submittedName>
</protein>
<evidence type="ECO:0000256" key="1">
    <source>
        <dbReference type="SAM" id="Phobius"/>
    </source>
</evidence>
<feature type="transmembrane region" description="Helical" evidence="1">
    <location>
        <begin position="52"/>
        <end position="69"/>
    </location>
</feature>
<dbReference type="GO" id="GO:0006508">
    <property type="term" value="P:proteolysis"/>
    <property type="evidence" value="ECO:0007669"/>
    <property type="project" value="UniProtKB-KW"/>
</dbReference>
<keyword evidence="2" id="KW-0645">Protease</keyword>
<sequence length="259" mass="28456">MMREEGTPIASQRNEEAPVVMSLSEFFLALVPSLVWLCVAMTLAIRAGGVRTLVIAILAGLLIAAPIGVTETWVVSVLHPDGRFATDFVQQVLAAAVCEESFKFLAIVLVFRSFSRDRSTLTDLIFTVALGVAVGCMTVENVAAVAHAESSQKMATDRLLTMIAGHPSFQLVMAWLLTASFDRRLRVGWLVAAWAFPVALHAWYDLSESLFQDEPHPGSSEDTMLYALWITSVFTIAVLAVWLTIQVVIRRKNFIQGTE</sequence>
<keyword evidence="1" id="KW-1133">Transmembrane helix</keyword>
<dbReference type="Pfam" id="PF13367">
    <property type="entry name" value="PrsW-protease"/>
    <property type="match status" value="1"/>
</dbReference>
<dbReference type="InterPro" id="IPR026898">
    <property type="entry name" value="PrsW"/>
</dbReference>
<accession>A0A5M6CZM4</accession>
<keyword evidence="1" id="KW-0472">Membrane</keyword>
<feature type="transmembrane region" description="Helical" evidence="1">
    <location>
        <begin position="159"/>
        <end position="178"/>
    </location>
</feature>
<organism evidence="2 3">
    <name type="scientific">Roseiconus nitratireducens</name>
    <dbReference type="NCBI Taxonomy" id="2605748"/>
    <lineage>
        <taxon>Bacteria</taxon>
        <taxon>Pseudomonadati</taxon>
        <taxon>Planctomycetota</taxon>
        <taxon>Planctomycetia</taxon>
        <taxon>Pirellulales</taxon>
        <taxon>Pirellulaceae</taxon>
        <taxon>Roseiconus</taxon>
    </lineage>
</organism>
<keyword evidence="3" id="KW-1185">Reference proteome</keyword>
<dbReference type="EMBL" id="VWOX01000019">
    <property type="protein sequence ID" value="KAA5539482.1"/>
    <property type="molecule type" value="Genomic_DNA"/>
</dbReference>
<keyword evidence="2" id="KW-0378">Hydrolase</keyword>
<dbReference type="AlphaFoldDB" id="A0A5M6CZM4"/>
<name>A0A5M6CZM4_9BACT</name>
<keyword evidence="1" id="KW-0812">Transmembrane</keyword>
<feature type="transmembrane region" description="Helical" evidence="1">
    <location>
        <begin position="26"/>
        <end position="45"/>
    </location>
</feature>
<feature type="transmembrane region" description="Helical" evidence="1">
    <location>
        <begin position="89"/>
        <end position="112"/>
    </location>
</feature>
<dbReference type="PANTHER" id="PTHR36844">
    <property type="entry name" value="PROTEASE PRSW"/>
    <property type="match status" value="1"/>
</dbReference>
<feature type="transmembrane region" description="Helical" evidence="1">
    <location>
        <begin position="224"/>
        <end position="245"/>
    </location>
</feature>
<dbReference type="Proteomes" id="UP000324479">
    <property type="component" value="Unassembled WGS sequence"/>
</dbReference>
<evidence type="ECO:0000313" key="3">
    <source>
        <dbReference type="Proteomes" id="UP000324479"/>
    </source>
</evidence>
<keyword evidence="2" id="KW-0482">Metalloprotease</keyword>
<gene>
    <name evidence="2" type="ORF">FYK55_24425</name>
</gene>
<proteinExistence type="predicted"/>
<feature type="transmembrane region" description="Helical" evidence="1">
    <location>
        <begin position="124"/>
        <end position="147"/>
    </location>
</feature>